<dbReference type="EMBL" id="QPJO01000003">
    <property type="protein sequence ID" value="RCW91392.1"/>
    <property type="molecule type" value="Genomic_DNA"/>
</dbReference>
<keyword evidence="2" id="KW-1185">Reference proteome</keyword>
<comment type="caution">
    <text evidence="1">The sequence shown here is derived from an EMBL/GenBank/DDBJ whole genome shotgun (WGS) entry which is preliminary data.</text>
</comment>
<name>A0A368ZDR9_9FLAO</name>
<evidence type="ECO:0000313" key="1">
    <source>
        <dbReference type="EMBL" id="RCW91392.1"/>
    </source>
</evidence>
<evidence type="ECO:0000313" key="2">
    <source>
        <dbReference type="Proteomes" id="UP000253436"/>
    </source>
</evidence>
<dbReference type="RefSeq" id="WP_245935415.1">
    <property type="nucleotide sequence ID" value="NZ_QPJO01000003.1"/>
</dbReference>
<dbReference type="AlphaFoldDB" id="A0A368ZDR9"/>
<dbReference type="Pfam" id="PF14060">
    <property type="entry name" value="DUF4252"/>
    <property type="match status" value="1"/>
</dbReference>
<gene>
    <name evidence="1" type="ORF">DFQ08_103220</name>
</gene>
<accession>A0A368ZDR9</accession>
<reference evidence="1 2" key="1">
    <citation type="submission" date="2018-07" db="EMBL/GenBank/DDBJ databases">
        <title>Genomic Encyclopedia of Type Strains, Phase III (KMG-III): the genomes of soil and plant-associated and newly described type strains.</title>
        <authorList>
            <person name="Whitman W."/>
        </authorList>
    </citation>
    <scope>NUCLEOTIDE SEQUENCE [LARGE SCALE GENOMIC DNA]</scope>
    <source>
        <strain evidence="1 2">CECT 7958</strain>
    </source>
</reference>
<organism evidence="1 2">
    <name type="scientific">Winogradskyella arenosi</name>
    <dbReference type="NCBI Taxonomy" id="533325"/>
    <lineage>
        <taxon>Bacteria</taxon>
        <taxon>Pseudomonadati</taxon>
        <taxon>Bacteroidota</taxon>
        <taxon>Flavobacteriia</taxon>
        <taxon>Flavobacteriales</taxon>
        <taxon>Flavobacteriaceae</taxon>
        <taxon>Winogradskyella</taxon>
    </lineage>
</organism>
<dbReference type="InterPro" id="IPR025348">
    <property type="entry name" value="DUF4252"/>
</dbReference>
<dbReference type="Proteomes" id="UP000253436">
    <property type="component" value="Unassembled WGS sequence"/>
</dbReference>
<proteinExistence type="predicted"/>
<sequence>MKNFHQYLNHRISMSKKLVIITAFLLTPVLTFAQGIFDKFEDNEEVTSFVINQKMFRMLASIDIDLDDPEEQKSLEMVKKITGLKVFTTGNDKVSADMKATVESYLNSTKLEELMRFKDGDQTVKFYVKEGNDENHVKELLMYMTGLKKLTEGSEIEINGEKRVFETVVLSLTGDIDLREISNITGKMDIPGGEQLKKVGNKK</sequence>
<protein>
    <submittedName>
        <fullName evidence="1">Uncharacterized protein DUF4252</fullName>
    </submittedName>
</protein>